<dbReference type="EMBL" id="CASHSV030000109">
    <property type="protein sequence ID" value="CAJ2648964.1"/>
    <property type="molecule type" value="Genomic_DNA"/>
</dbReference>
<evidence type="ECO:0000313" key="1">
    <source>
        <dbReference type="EMBL" id="CAJ2648964.1"/>
    </source>
</evidence>
<proteinExistence type="predicted"/>
<comment type="caution">
    <text evidence="1">The sequence shown here is derived from an EMBL/GenBank/DDBJ whole genome shotgun (WGS) entry which is preliminary data.</text>
</comment>
<gene>
    <name evidence="1" type="ORF">MILVUS5_LOCUS17199</name>
</gene>
<accession>A0ACB0JV27</accession>
<organism evidence="1 2">
    <name type="scientific">Trifolium pratense</name>
    <name type="common">Red clover</name>
    <dbReference type="NCBI Taxonomy" id="57577"/>
    <lineage>
        <taxon>Eukaryota</taxon>
        <taxon>Viridiplantae</taxon>
        <taxon>Streptophyta</taxon>
        <taxon>Embryophyta</taxon>
        <taxon>Tracheophyta</taxon>
        <taxon>Spermatophyta</taxon>
        <taxon>Magnoliopsida</taxon>
        <taxon>eudicotyledons</taxon>
        <taxon>Gunneridae</taxon>
        <taxon>Pentapetalae</taxon>
        <taxon>rosids</taxon>
        <taxon>fabids</taxon>
        <taxon>Fabales</taxon>
        <taxon>Fabaceae</taxon>
        <taxon>Papilionoideae</taxon>
        <taxon>50 kb inversion clade</taxon>
        <taxon>NPAAA clade</taxon>
        <taxon>Hologalegina</taxon>
        <taxon>IRL clade</taxon>
        <taxon>Trifolieae</taxon>
        <taxon>Trifolium</taxon>
    </lineage>
</organism>
<name>A0ACB0JV27_TRIPR</name>
<keyword evidence="2" id="KW-1185">Reference proteome</keyword>
<sequence length="588" mass="68629">MPRPLLERILNQMLPNHSLLELVGDANVIPILYDQVKAALPGDHVSDRMLDTDEDYIRGVVDEAINRVIMDNYVSTKLLHLRDQEGGFKAPLEPEPDSPESDPVVDVGELNRKLDDMFDLSIRDKNSEDIEEDKVEEIDINKVTTITFEQGWAILRKGIRKVKMIVLEGCQINVEDWMNLHGTIYKMCTQKPDYSQELYNKYKECFVEYNESTLLPSIEDKHGEFMLRELVRLWKNHTKMVRWLSKIFAYLDKYYTKKHCLTALEEVGLSAFHLVYREVKGSATKAMIDLIDKEREGEQIDRSLLRNVLDIFVEIGMGNMVYYTNDFEVHMLKDSGDYYKKKATIWIESDSCPDYMQRADDCLKRERERVSHYLNSNTVKKLLEKVQHELLVNPLNQLLEKEHSGCHALLRDDKVDDLSRLYRFCPTKLLDPIANVFKQHITDEVTTLVQLAEETATINQVLARKFLELHDKYLAYVNNCFMNHTLFHKALKEGFDVFCNKTFSAELLSSFCDHILKKGGSEKLSDEAIEETLEKVVKLVAHISDKDLFAEFYRKKLTRRLLFDRSASDDHEKYILRKLREECGRLFT</sequence>
<protein>
    <submittedName>
        <fullName evidence="1">Uncharacterized protein</fullName>
    </submittedName>
</protein>
<reference evidence="1" key="1">
    <citation type="submission" date="2023-10" db="EMBL/GenBank/DDBJ databases">
        <authorList>
            <person name="Rodriguez Cubillos JULIANA M."/>
            <person name="De Vega J."/>
        </authorList>
    </citation>
    <scope>NUCLEOTIDE SEQUENCE</scope>
</reference>
<dbReference type="Proteomes" id="UP001177021">
    <property type="component" value="Unassembled WGS sequence"/>
</dbReference>
<evidence type="ECO:0000313" key="2">
    <source>
        <dbReference type="Proteomes" id="UP001177021"/>
    </source>
</evidence>